<feature type="transmembrane region" description="Helical" evidence="5">
    <location>
        <begin position="113"/>
        <end position="132"/>
    </location>
</feature>
<dbReference type="HOGENOM" id="CLU_067823_2_0_3"/>
<evidence type="ECO:0000256" key="5">
    <source>
        <dbReference type="SAM" id="Phobius"/>
    </source>
</evidence>
<dbReference type="KEGG" id="cmp:Cha6605_0080"/>
<accession>K9U8J1</accession>
<evidence type="ECO:0000256" key="1">
    <source>
        <dbReference type="ARBA" id="ARBA00004141"/>
    </source>
</evidence>
<keyword evidence="3 5" id="KW-1133">Transmembrane helix</keyword>
<protein>
    <submittedName>
        <fullName evidence="7">Putative membrane protein</fullName>
    </submittedName>
</protein>
<dbReference type="EMBL" id="CP003600">
    <property type="protein sequence ID" value="AFY91387.1"/>
    <property type="molecule type" value="Genomic_DNA"/>
</dbReference>
<dbReference type="eggNOG" id="COG0705">
    <property type="taxonomic scope" value="Bacteria"/>
</dbReference>
<evidence type="ECO:0000256" key="3">
    <source>
        <dbReference type="ARBA" id="ARBA00022989"/>
    </source>
</evidence>
<evidence type="ECO:0000259" key="6">
    <source>
        <dbReference type="Pfam" id="PF01694"/>
    </source>
</evidence>
<dbReference type="AlphaFoldDB" id="K9U8J1"/>
<feature type="domain" description="Peptidase S54 rhomboid" evidence="6">
    <location>
        <begin position="53"/>
        <end position="182"/>
    </location>
</feature>
<dbReference type="Gene3D" id="1.20.1540.10">
    <property type="entry name" value="Rhomboid-like"/>
    <property type="match status" value="1"/>
</dbReference>
<feature type="transmembrane region" description="Helical" evidence="5">
    <location>
        <begin position="12"/>
        <end position="33"/>
    </location>
</feature>
<evidence type="ECO:0000313" key="8">
    <source>
        <dbReference type="Proteomes" id="UP000010366"/>
    </source>
</evidence>
<feature type="transmembrane region" description="Helical" evidence="5">
    <location>
        <begin position="139"/>
        <end position="157"/>
    </location>
</feature>
<dbReference type="InterPro" id="IPR035952">
    <property type="entry name" value="Rhomboid-like_sf"/>
</dbReference>
<evidence type="ECO:0000256" key="2">
    <source>
        <dbReference type="ARBA" id="ARBA00022692"/>
    </source>
</evidence>
<name>K9U8J1_CHAP6</name>
<feature type="transmembrane region" description="Helical" evidence="5">
    <location>
        <begin position="53"/>
        <end position="81"/>
    </location>
</feature>
<feature type="transmembrane region" description="Helical" evidence="5">
    <location>
        <begin position="163"/>
        <end position="182"/>
    </location>
</feature>
<dbReference type="GO" id="GO:0016020">
    <property type="term" value="C:membrane"/>
    <property type="evidence" value="ECO:0007669"/>
    <property type="project" value="UniProtKB-SubCell"/>
</dbReference>
<keyword evidence="8" id="KW-1185">Reference proteome</keyword>
<dbReference type="PANTHER" id="PTHR43731:SF9">
    <property type="entry name" value="SLR1461 PROTEIN"/>
    <property type="match status" value="1"/>
</dbReference>
<dbReference type="Pfam" id="PF01694">
    <property type="entry name" value="Rhomboid"/>
    <property type="match status" value="1"/>
</dbReference>
<dbReference type="InterPro" id="IPR022764">
    <property type="entry name" value="Peptidase_S54_rhomboid_dom"/>
</dbReference>
<feature type="transmembrane region" description="Helical" evidence="5">
    <location>
        <begin position="88"/>
        <end position="107"/>
    </location>
</feature>
<gene>
    <name evidence="7" type="ORF">Cha6605_0080</name>
</gene>
<dbReference type="PATRIC" id="fig|1173020.3.peg.88"/>
<keyword evidence="4 5" id="KW-0472">Membrane</keyword>
<dbReference type="STRING" id="1173020.Cha6605_0080"/>
<evidence type="ECO:0000313" key="7">
    <source>
        <dbReference type="EMBL" id="AFY91387.1"/>
    </source>
</evidence>
<dbReference type="OrthoDB" id="465874at2"/>
<dbReference type="RefSeq" id="WP_015157582.1">
    <property type="nucleotide sequence ID" value="NC_019697.1"/>
</dbReference>
<proteinExistence type="predicted"/>
<comment type="subcellular location">
    <subcellularLocation>
        <location evidence="1">Membrane</location>
        <topology evidence="1">Multi-pass membrane protein</topology>
    </subcellularLocation>
</comment>
<dbReference type="Proteomes" id="UP000010366">
    <property type="component" value="Chromosome"/>
</dbReference>
<sequence length="190" mass="20541">MKEVVGEIRTHILILVALVGTMWGLEVLDTYVFRHGLDTLGILPRQPIGLRGILFAPFLHGSFGHLAANTVPFIILGWLIMAQSVSNFVVVSVICAVLGGLGTWVFGARGLHIGASGLIFGYLGFLLARYYFDRRLSSGLVALFVGTTYGSVLWGVLPSMPGISWEGHLFGFLSGIFAASFVRDRASSRV</sequence>
<dbReference type="GO" id="GO:0004252">
    <property type="term" value="F:serine-type endopeptidase activity"/>
    <property type="evidence" value="ECO:0007669"/>
    <property type="project" value="InterPro"/>
</dbReference>
<evidence type="ECO:0000256" key="4">
    <source>
        <dbReference type="ARBA" id="ARBA00023136"/>
    </source>
</evidence>
<dbReference type="PANTHER" id="PTHR43731">
    <property type="entry name" value="RHOMBOID PROTEASE"/>
    <property type="match status" value="1"/>
</dbReference>
<dbReference type="InterPro" id="IPR050925">
    <property type="entry name" value="Rhomboid_protease_S54"/>
</dbReference>
<dbReference type="SUPFAM" id="SSF144091">
    <property type="entry name" value="Rhomboid-like"/>
    <property type="match status" value="1"/>
</dbReference>
<keyword evidence="2 5" id="KW-0812">Transmembrane</keyword>
<reference evidence="7 8" key="1">
    <citation type="submission" date="2012-05" db="EMBL/GenBank/DDBJ databases">
        <title>Finished chromosome of genome of Chamaesiphon sp. PCC 6605.</title>
        <authorList>
            <consortium name="US DOE Joint Genome Institute"/>
            <person name="Gugger M."/>
            <person name="Coursin T."/>
            <person name="Rippka R."/>
            <person name="Tandeau De Marsac N."/>
            <person name="Huntemann M."/>
            <person name="Wei C.-L."/>
            <person name="Han J."/>
            <person name="Detter J.C."/>
            <person name="Han C."/>
            <person name="Tapia R."/>
            <person name="Chen A."/>
            <person name="Kyrpides N."/>
            <person name="Mavromatis K."/>
            <person name="Markowitz V."/>
            <person name="Szeto E."/>
            <person name="Ivanova N."/>
            <person name="Pagani I."/>
            <person name="Pati A."/>
            <person name="Goodwin L."/>
            <person name="Nordberg H.P."/>
            <person name="Cantor M.N."/>
            <person name="Hua S.X."/>
            <person name="Woyke T."/>
            <person name="Kerfeld C.A."/>
        </authorList>
    </citation>
    <scope>NUCLEOTIDE SEQUENCE [LARGE SCALE GENOMIC DNA]</scope>
    <source>
        <strain evidence="8">ATCC 27169 / PCC 6605</strain>
    </source>
</reference>
<organism evidence="7 8">
    <name type="scientific">Chamaesiphon minutus (strain ATCC 27169 / PCC 6605)</name>
    <dbReference type="NCBI Taxonomy" id="1173020"/>
    <lineage>
        <taxon>Bacteria</taxon>
        <taxon>Bacillati</taxon>
        <taxon>Cyanobacteriota</taxon>
        <taxon>Cyanophyceae</taxon>
        <taxon>Gomontiellales</taxon>
        <taxon>Chamaesiphonaceae</taxon>
        <taxon>Chamaesiphon</taxon>
    </lineage>
</organism>